<dbReference type="Gene3D" id="1.25.10.10">
    <property type="entry name" value="Leucine-rich Repeat Variant"/>
    <property type="match status" value="1"/>
</dbReference>
<protein>
    <recommendedName>
        <fullName evidence="9">Cullin-associated NEDD8-dissociated protein 1</fullName>
    </recommendedName>
</protein>
<gene>
    <name evidence="7" type="ORF">ACAOBT_LOCUS5796</name>
</gene>
<evidence type="ECO:0008006" key="9">
    <source>
        <dbReference type="Google" id="ProtNLM"/>
    </source>
</evidence>
<sequence length="1236" mass="138767">MASVSYQIANLLEKMTSSDKDFRFMATNDLMTELQKDSIKLDDDSERKVVRMLLKLLEDKNGEVQNLAVKCLGPLVNKVKEYQVELIVETLCLNMVADKEQLRDISSIGLKTVIAELPQAPGGFSGNICKRITGRLTAAIERQDDVSVQLEALDIITDLLLRFGPALQNFHGSILAALLPQLCSQRQAVRKRTISACSNLVLSCNNFLYAKLVDHLYDGLCSDKNNSQIRTYVQCIAAVCRQSGHKFGEYIPKFVPLILQCSEVDDDELREFCLQAFESFIKRCPKEITKNIPAITDLCLKYMVHDPNYNYDEDEGAEGDHDDDEDEDEENDEYSDDDDMSWKVRRSAAKCLEAIISTRHELLPEFYKVLSPCLIARFKEREENVKSDIFHAYIALLKQTKSTVNVNMDPNAMAMDEEEENPITLLQSQIDLLVKGVQGQMREKSMKTRQDCFHLLKEVCSVLPGALSTHIGDLIPGILYSLSEKNASSNMKIDALSFIHCLLTSHQPQVFHPHIGTLLPPVIGAVGDSFYKITAEALNVLQELIKVIRPLNVESDFDFTPFTKDIYSCTLLRLRTADIDQEVKEKAISTMGQVICNLGDHLKDELPYCLPLFLDRLKNEITRLTTVKALTKIAGSPLGIELPILPETMPVLGLFLRKNQRALKLSTLQLINSLINNYHGDLSVQLLQPIIAEVPPLLDESDLHIAQWTLIILKSVATYHPKALRNINDTIMPQILLLVKSPLLQGTALQSMLDFFKSLVKCNLQGLNYDSLLRLLLMPISNLNTSQNATLHKQAFYSLAKCVAAITVTCHNQALPVVPQFINEIQTAQSDSQQIFALLVVGEIGREIDLTTIPNLKQVILNSFSAVSEEVKSAASYALGSICIGNLQQYLPFILKESQDQPKRQYLLLHSLKEVITCLSQTPEGVKQLLPFVPAIWQQLYRHCECQEEGTRNVVAECLGKLTLIDPTNLLPKLKRSLNSPSPLMRTTVVTAVKFTISDQPAAIDPLLRQCIGEFLNTLQDPDLNVRRVALVAFNSAAHNKPSLIRDLLETILPQLYGETVIKRDLIREVEMGPFKHTVDDGLDIRKAAYECMYTLLDSCLDKVDIFEFISHVETGLKDHYDIKMLTYLMVARLSQICPGAVYQMLDKLVEPLRATLTMKVKANSVKQEYEKQDELKRSAMRAVAALLSIPDADKNPHLIEFVSQIKGSTDLAPIFESVQKDCSSTHSDCFLMDQS</sequence>
<comment type="similarity">
    <text evidence="1">Belongs to the CAND family.</text>
</comment>
<evidence type="ECO:0000313" key="8">
    <source>
        <dbReference type="Proteomes" id="UP001152888"/>
    </source>
</evidence>
<dbReference type="Pfam" id="PF23271">
    <property type="entry name" value="HEAT_GCN1"/>
    <property type="match status" value="1"/>
</dbReference>
<dbReference type="InterPro" id="IPR016024">
    <property type="entry name" value="ARM-type_fold"/>
</dbReference>
<feature type="region of interest" description="Disordered" evidence="4">
    <location>
        <begin position="311"/>
        <end position="339"/>
    </location>
</feature>
<dbReference type="Pfam" id="PF25782">
    <property type="entry name" value="TPR_CAND1"/>
    <property type="match status" value="1"/>
</dbReference>
<proteinExistence type="inferred from homology"/>
<dbReference type="AlphaFoldDB" id="A0A9P0P097"/>
<accession>A0A9P0P097</accession>
<dbReference type="GO" id="GO:0010265">
    <property type="term" value="P:SCF complex assembly"/>
    <property type="evidence" value="ECO:0007669"/>
    <property type="project" value="InterPro"/>
</dbReference>
<dbReference type="EMBL" id="CAKOFQ010006715">
    <property type="protein sequence ID" value="CAH1964431.1"/>
    <property type="molecule type" value="Genomic_DNA"/>
</dbReference>
<evidence type="ECO:0000259" key="5">
    <source>
        <dbReference type="Pfam" id="PF08623"/>
    </source>
</evidence>
<dbReference type="Proteomes" id="UP001152888">
    <property type="component" value="Unassembled WGS sequence"/>
</dbReference>
<evidence type="ECO:0000256" key="3">
    <source>
        <dbReference type="ARBA" id="ARBA00022786"/>
    </source>
</evidence>
<evidence type="ECO:0000256" key="1">
    <source>
        <dbReference type="ARBA" id="ARBA00007657"/>
    </source>
</evidence>
<organism evidence="7 8">
    <name type="scientific">Acanthoscelides obtectus</name>
    <name type="common">Bean weevil</name>
    <name type="synonym">Bruchus obtectus</name>
    <dbReference type="NCBI Taxonomy" id="200917"/>
    <lineage>
        <taxon>Eukaryota</taxon>
        <taxon>Metazoa</taxon>
        <taxon>Ecdysozoa</taxon>
        <taxon>Arthropoda</taxon>
        <taxon>Hexapoda</taxon>
        <taxon>Insecta</taxon>
        <taxon>Pterygota</taxon>
        <taxon>Neoptera</taxon>
        <taxon>Endopterygota</taxon>
        <taxon>Coleoptera</taxon>
        <taxon>Polyphaga</taxon>
        <taxon>Cucujiformia</taxon>
        <taxon>Chrysomeloidea</taxon>
        <taxon>Chrysomelidae</taxon>
        <taxon>Bruchinae</taxon>
        <taxon>Bruchini</taxon>
        <taxon>Acanthoscelides</taxon>
    </lineage>
</organism>
<dbReference type="Pfam" id="PF08623">
    <property type="entry name" value="TIP120"/>
    <property type="match status" value="1"/>
</dbReference>
<feature type="domain" description="TATA-binding protein interacting (TIP20)" evidence="5">
    <location>
        <begin position="1044"/>
        <end position="1207"/>
    </location>
</feature>
<dbReference type="OrthoDB" id="6260732at2759"/>
<evidence type="ECO:0000313" key="7">
    <source>
        <dbReference type="EMBL" id="CAH1964431.1"/>
    </source>
</evidence>
<dbReference type="InterPro" id="IPR013932">
    <property type="entry name" value="TATA-bd_TIP120"/>
</dbReference>
<dbReference type="InterPro" id="IPR039852">
    <property type="entry name" value="CAND1/CAND2"/>
</dbReference>
<dbReference type="SUPFAM" id="SSF48371">
    <property type="entry name" value="ARM repeat"/>
    <property type="match status" value="1"/>
</dbReference>
<evidence type="ECO:0000259" key="6">
    <source>
        <dbReference type="Pfam" id="PF23271"/>
    </source>
</evidence>
<keyword evidence="3" id="KW-0833">Ubl conjugation pathway</keyword>
<evidence type="ECO:0000256" key="4">
    <source>
        <dbReference type="SAM" id="MobiDB-lite"/>
    </source>
</evidence>
<evidence type="ECO:0000256" key="2">
    <source>
        <dbReference type="ARBA" id="ARBA00022737"/>
    </source>
</evidence>
<name>A0A9P0P097_ACAOB</name>
<dbReference type="InterPro" id="IPR011989">
    <property type="entry name" value="ARM-like"/>
</dbReference>
<keyword evidence="2" id="KW-0677">Repeat</keyword>
<comment type="caution">
    <text evidence="7">The sequence shown here is derived from an EMBL/GenBank/DDBJ whole genome shotgun (WGS) entry which is preliminary data.</text>
</comment>
<dbReference type="PANTHER" id="PTHR12696">
    <property type="entry name" value="TIP120"/>
    <property type="match status" value="1"/>
</dbReference>
<feature type="domain" description="Stalled ribosome sensor GCN1-like HEAT repeats region" evidence="6">
    <location>
        <begin position="163"/>
        <end position="292"/>
    </location>
</feature>
<reference evidence="7" key="1">
    <citation type="submission" date="2022-03" db="EMBL/GenBank/DDBJ databases">
        <authorList>
            <person name="Sayadi A."/>
        </authorList>
    </citation>
    <scope>NUCLEOTIDE SEQUENCE</scope>
</reference>
<keyword evidence="8" id="KW-1185">Reference proteome</keyword>
<dbReference type="InterPro" id="IPR057546">
    <property type="entry name" value="HEAT_GCN1"/>
</dbReference>